<sequence>MAPRARPVIGELRGVVQPGICVDACLKLRPKRGEFQCFPIELREREFWQLPNPGWGGSLSRVAAVAVRRSIVLLRPQPALGSRPGFQKKPPALRPVFDCGVLISSLQVLLPLRLKSVRLAEERFRRLQLATQQVVIDRVDIELFQFRQETVQSGLVRGELPGQCPCCCGHSLLVLRIFVGRSLSDPAQRSKCKNRRRVLYARDAQVQFARRSFVRQMRVDCMM</sequence>
<organism evidence="1 2">
    <name type="scientific">Trichinella murrelli</name>
    <dbReference type="NCBI Taxonomy" id="144512"/>
    <lineage>
        <taxon>Eukaryota</taxon>
        <taxon>Metazoa</taxon>
        <taxon>Ecdysozoa</taxon>
        <taxon>Nematoda</taxon>
        <taxon>Enoplea</taxon>
        <taxon>Dorylaimia</taxon>
        <taxon>Trichinellida</taxon>
        <taxon>Trichinellidae</taxon>
        <taxon>Trichinella</taxon>
    </lineage>
</organism>
<dbReference type="Proteomes" id="UP000055048">
    <property type="component" value="Unassembled WGS sequence"/>
</dbReference>
<name>A0A0V0TSW5_9BILA</name>
<gene>
    <name evidence="1" type="ORF">T05_10776</name>
</gene>
<reference evidence="1 2" key="1">
    <citation type="submission" date="2015-01" db="EMBL/GenBank/DDBJ databases">
        <title>Evolution of Trichinella species and genotypes.</title>
        <authorList>
            <person name="Korhonen P.K."/>
            <person name="Edoardo P."/>
            <person name="Giuseppe L.R."/>
            <person name="Gasser R.B."/>
        </authorList>
    </citation>
    <scope>NUCLEOTIDE SEQUENCE [LARGE SCALE GENOMIC DNA]</scope>
    <source>
        <strain evidence="1">ISS417</strain>
    </source>
</reference>
<accession>A0A0V0TSW5</accession>
<proteinExistence type="predicted"/>
<protein>
    <submittedName>
        <fullName evidence="1">Uncharacterized protein</fullName>
    </submittedName>
</protein>
<comment type="caution">
    <text evidence="1">The sequence shown here is derived from an EMBL/GenBank/DDBJ whole genome shotgun (WGS) entry which is preliminary data.</text>
</comment>
<keyword evidence="2" id="KW-1185">Reference proteome</keyword>
<dbReference type="AlphaFoldDB" id="A0A0V0TSW5"/>
<evidence type="ECO:0000313" key="2">
    <source>
        <dbReference type="Proteomes" id="UP000055048"/>
    </source>
</evidence>
<dbReference type="EMBL" id="JYDJ01000152">
    <property type="protein sequence ID" value="KRX42133.1"/>
    <property type="molecule type" value="Genomic_DNA"/>
</dbReference>
<evidence type="ECO:0000313" key="1">
    <source>
        <dbReference type="EMBL" id="KRX42133.1"/>
    </source>
</evidence>